<sequence length="216" mass="23837">MADAVAGSAPVGFTVAAADFYEDLENDNTKSFWTAHKQDYETLVRAPMVALTDALADEFGPAKIFRPYRDVRFSADKTPYKTHQGAYVATADSTGYYVQLDASGLRVGAGWYGADSRAKTRYREAVDGRAGAALERILAGLTDAGYALGGDKVRTQPRGWPADHRRIELLRHNTLTLMRSYGTPDWMSTPGLAVRVAEDWRALTPLLEWHRKHVAA</sequence>
<dbReference type="Pfam" id="PF09365">
    <property type="entry name" value="DUF2461"/>
    <property type="match status" value="1"/>
</dbReference>
<dbReference type="OrthoDB" id="9794241at2"/>
<reference evidence="1 2" key="1">
    <citation type="submission" date="2017-11" db="EMBL/GenBank/DDBJ databases">
        <title>Genomic Encyclopedia of Archaeal and Bacterial Type Strains, Phase II (KMG-II): From Individual Species to Whole Genera.</title>
        <authorList>
            <person name="Goeker M."/>
        </authorList>
    </citation>
    <scope>NUCLEOTIDE SEQUENCE [LARGE SCALE GENOMIC DNA]</scope>
    <source>
        <strain evidence="1 2">DSM 27763</strain>
    </source>
</reference>
<accession>A0A0B2BH85</accession>
<dbReference type="InterPro" id="IPR015996">
    <property type="entry name" value="UCP028451"/>
</dbReference>
<dbReference type="NCBIfam" id="TIGR02453">
    <property type="entry name" value="TIGR02453 family protein"/>
    <property type="match status" value="1"/>
</dbReference>
<evidence type="ECO:0000313" key="2">
    <source>
        <dbReference type="Proteomes" id="UP000230842"/>
    </source>
</evidence>
<dbReference type="InterPro" id="IPR012808">
    <property type="entry name" value="CHP02453"/>
</dbReference>
<evidence type="ECO:0000313" key="1">
    <source>
        <dbReference type="EMBL" id="PJJ56253.1"/>
    </source>
</evidence>
<keyword evidence="2" id="KW-1185">Reference proteome</keyword>
<proteinExistence type="predicted"/>
<dbReference type="EMBL" id="PGEZ01000001">
    <property type="protein sequence ID" value="PJJ56253.1"/>
    <property type="molecule type" value="Genomic_DNA"/>
</dbReference>
<dbReference type="PIRSF" id="PIRSF028451">
    <property type="entry name" value="UCP028451"/>
    <property type="match status" value="1"/>
</dbReference>
<comment type="caution">
    <text evidence="1">The sequence shown here is derived from an EMBL/GenBank/DDBJ whole genome shotgun (WGS) entry which is preliminary data.</text>
</comment>
<name>A0A0B2BH85_9ACTN</name>
<dbReference type="Proteomes" id="UP000230842">
    <property type="component" value="Unassembled WGS sequence"/>
</dbReference>
<dbReference type="PANTHER" id="PTHR36452:SF1">
    <property type="entry name" value="DUF2461 DOMAIN-CONTAINING PROTEIN"/>
    <property type="match status" value="1"/>
</dbReference>
<organism evidence="1 2">
    <name type="scientific">Mumia flava</name>
    <dbReference type="NCBI Taxonomy" id="1348852"/>
    <lineage>
        <taxon>Bacteria</taxon>
        <taxon>Bacillati</taxon>
        <taxon>Actinomycetota</taxon>
        <taxon>Actinomycetes</taxon>
        <taxon>Propionibacteriales</taxon>
        <taxon>Nocardioidaceae</taxon>
        <taxon>Mumia</taxon>
    </lineage>
</organism>
<protein>
    <submittedName>
        <fullName evidence="1">Uncharacterized protein (TIGR02453 family)</fullName>
    </submittedName>
</protein>
<dbReference type="PANTHER" id="PTHR36452">
    <property type="entry name" value="CHROMOSOME 12, WHOLE GENOME SHOTGUN SEQUENCE"/>
    <property type="match status" value="1"/>
</dbReference>
<gene>
    <name evidence="1" type="ORF">CLV56_0457</name>
</gene>
<dbReference type="RefSeq" id="WP_039348909.1">
    <property type="nucleotide sequence ID" value="NZ_PGEZ01000001.1"/>
</dbReference>
<dbReference type="AlphaFoldDB" id="A0A0B2BH85"/>